<gene>
    <name evidence="1" type="ORF">ACH429_22575</name>
</gene>
<name>A0ABW7UYT5_9ACTN</name>
<proteinExistence type="predicted"/>
<protein>
    <submittedName>
        <fullName evidence="1">Uncharacterized protein</fullName>
    </submittedName>
</protein>
<comment type="caution">
    <text evidence="1">The sequence shown here is derived from an EMBL/GenBank/DDBJ whole genome shotgun (WGS) entry which is preliminary data.</text>
</comment>
<accession>A0ABW7UYT5</accession>
<organism evidence="1 2">
    <name type="scientific">Streptomyces pathocidini</name>
    <dbReference type="NCBI Taxonomy" id="1650571"/>
    <lineage>
        <taxon>Bacteria</taxon>
        <taxon>Bacillati</taxon>
        <taxon>Actinomycetota</taxon>
        <taxon>Actinomycetes</taxon>
        <taxon>Kitasatosporales</taxon>
        <taxon>Streptomycetaceae</taxon>
        <taxon>Streptomyces</taxon>
    </lineage>
</organism>
<reference evidence="1 2" key="1">
    <citation type="submission" date="2024-10" db="EMBL/GenBank/DDBJ databases">
        <title>The Natural Products Discovery Center: Release of the First 8490 Sequenced Strains for Exploring Actinobacteria Biosynthetic Diversity.</title>
        <authorList>
            <person name="Kalkreuter E."/>
            <person name="Kautsar S.A."/>
            <person name="Yang D."/>
            <person name="Bader C.D."/>
            <person name="Teijaro C.N."/>
            <person name="Fluegel L."/>
            <person name="Davis C.M."/>
            <person name="Simpson J.R."/>
            <person name="Lauterbach L."/>
            <person name="Steele A.D."/>
            <person name="Gui C."/>
            <person name="Meng S."/>
            <person name="Li G."/>
            <person name="Viehrig K."/>
            <person name="Ye F."/>
            <person name="Su P."/>
            <person name="Kiefer A.F."/>
            <person name="Nichols A."/>
            <person name="Cepeda A.J."/>
            <person name="Yan W."/>
            <person name="Fan B."/>
            <person name="Jiang Y."/>
            <person name="Adhikari A."/>
            <person name="Zheng C.-J."/>
            <person name="Schuster L."/>
            <person name="Cowan T.M."/>
            <person name="Smanski M.J."/>
            <person name="Chevrette M.G."/>
            <person name="De Carvalho L.P.S."/>
            <person name="Shen B."/>
        </authorList>
    </citation>
    <scope>NUCLEOTIDE SEQUENCE [LARGE SCALE GENOMIC DNA]</scope>
    <source>
        <strain evidence="1 2">NPDC020327</strain>
    </source>
</reference>
<dbReference type="Proteomes" id="UP001611548">
    <property type="component" value="Unassembled WGS sequence"/>
</dbReference>
<dbReference type="EMBL" id="JBIRWE010000012">
    <property type="protein sequence ID" value="MFI1966861.1"/>
    <property type="molecule type" value="Genomic_DNA"/>
</dbReference>
<keyword evidence="2" id="KW-1185">Reference proteome</keyword>
<evidence type="ECO:0000313" key="1">
    <source>
        <dbReference type="EMBL" id="MFI1966861.1"/>
    </source>
</evidence>
<sequence>MAGEGREPPVVVYPWLDGARRVTIHDESVGRAYSLRDVLEFLHLAGLEENGVRLDDPELVEWRGGGPADWPEDQV</sequence>
<evidence type="ECO:0000313" key="2">
    <source>
        <dbReference type="Proteomes" id="UP001611548"/>
    </source>
</evidence>
<dbReference type="RefSeq" id="WP_398719312.1">
    <property type="nucleotide sequence ID" value="NZ_JBIRWE010000012.1"/>
</dbReference>